<sequence length="178" mass="20309">MSQITSIAFEGMPFTGKTSALKALLHSGFCRHYIPETIVDVTDGQSAQLNDYYKHLAALEQRKKGHHCLIDRSPLSTWVVDQVEPRPFFCSEYLSSIDAIIVFTDAQDNISFPSMSCHSDPSPWMRKENIVKMKSLYEWVCQNGYFRQVPAYSFNSSLFTENSLAKLVQLIDTIRSKK</sequence>
<dbReference type="RefSeq" id="WP_124233399.1">
    <property type="nucleotide sequence ID" value="NZ_RHHM01000008.1"/>
</dbReference>
<dbReference type="AlphaFoldDB" id="A0A3N6RY38"/>
<dbReference type="SUPFAM" id="SSF52540">
    <property type="entry name" value="P-loop containing nucleoside triphosphate hydrolases"/>
    <property type="match status" value="1"/>
</dbReference>
<reference evidence="1 2" key="1">
    <citation type="submission" date="2018-10" db="EMBL/GenBank/DDBJ databases">
        <title>Draft genome sequence for the type isolate of Erwinia psidii, agent causal of bacterial blight in guava (Psidium guajava) and wilt and die-back of Eucalyptus spp.</title>
        <authorList>
            <person name="Hermenegildo P.S."/>
            <person name="Santos S.A."/>
            <person name="Guimaraes L.M.S."/>
            <person name="Vidigal P.M.P."/>
            <person name="Pereira I.C."/>
            <person name="Badel J.L."/>
            <person name="Alfenas-Zerbini P."/>
            <person name="Ferreira M.A.S.V."/>
            <person name="Alfenas A.C."/>
        </authorList>
    </citation>
    <scope>NUCLEOTIDE SEQUENCE [LARGE SCALE GENOMIC DNA]</scope>
    <source>
        <strain evidence="1 2">IBSBF 435</strain>
    </source>
</reference>
<evidence type="ECO:0000313" key="2">
    <source>
        <dbReference type="Proteomes" id="UP000279457"/>
    </source>
</evidence>
<accession>A0A3N6RY38</accession>
<dbReference type="EMBL" id="RHHM01000008">
    <property type="protein sequence ID" value="RQM38048.1"/>
    <property type="molecule type" value="Genomic_DNA"/>
</dbReference>
<organism evidence="1 2">
    <name type="scientific">Erwinia psidii</name>
    <dbReference type="NCBI Taxonomy" id="69224"/>
    <lineage>
        <taxon>Bacteria</taxon>
        <taxon>Pseudomonadati</taxon>
        <taxon>Pseudomonadota</taxon>
        <taxon>Gammaproteobacteria</taxon>
        <taxon>Enterobacterales</taxon>
        <taxon>Erwiniaceae</taxon>
        <taxon>Erwinia</taxon>
    </lineage>
</organism>
<comment type="caution">
    <text evidence="1">The sequence shown here is derived from an EMBL/GenBank/DDBJ whole genome shotgun (WGS) entry which is preliminary data.</text>
</comment>
<proteinExistence type="predicted"/>
<dbReference type="InterPro" id="IPR027417">
    <property type="entry name" value="P-loop_NTPase"/>
</dbReference>
<dbReference type="Gene3D" id="3.40.50.300">
    <property type="entry name" value="P-loop containing nucleotide triphosphate hydrolases"/>
    <property type="match status" value="1"/>
</dbReference>
<dbReference type="OrthoDB" id="9872023at2"/>
<evidence type="ECO:0000313" key="1">
    <source>
        <dbReference type="EMBL" id="RQM38048.1"/>
    </source>
</evidence>
<keyword evidence="2" id="KW-1185">Reference proteome</keyword>
<dbReference type="Proteomes" id="UP000279457">
    <property type="component" value="Unassembled WGS sequence"/>
</dbReference>
<gene>
    <name evidence="1" type="ORF">EB241_12280</name>
</gene>
<name>A0A3N6RY38_9GAMM</name>
<protein>
    <recommendedName>
        <fullName evidence="3">NadR/Ttd14 AAA domain-containing protein</fullName>
    </recommendedName>
</protein>
<evidence type="ECO:0008006" key="3">
    <source>
        <dbReference type="Google" id="ProtNLM"/>
    </source>
</evidence>